<gene>
    <name evidence="3" type="ORF">ABNN70_10430</name>
</gene>
<reference evidence="3" key="1">
    <citation type="submission" date="2024-06" db="EMBL/GenBank/DDBJ databases">
        <authorList>
            <person name="Fan A."/>
            <person name="Zhang F.Y."/>
            <person name="Zhang L."/>
        </authorList>
    </citation>
    <scope>NUCLEOTIDE SEQUENCE</scope>
    <source>
        <strain evidence="3">Y61</strain>
    </source>
</reference>
<dbReference type="PIRSF" id="PIRSF002849">
    <property type="entry name" value="AAA_ATPase_chaperone_MoxR_prd"/>
    <property type="match status" value="1"/>
</dbReference>
<proteinExistence type="predicted"/>
<dbReference type="InterPro" id="IPR011703">
    <property type="entry name" value="ATPase_AAA-3"/>
</dbReference>
<evidence type="ECO:0000313" key="3">
    <source>
        <dbReference type="EMBL" id="XCJ16106.1"/>
    </source>
</evidence>
<name>A0AAU8ID05_9BACL</name>
<sequence length="314" mass="35567">MIRAFENLKNNVSKVLTGKDQLVEYIMIALICHGHILMEDVPGTGKTMLAKTLAKSIKGQFRRIQFTPDILPSDITGIEYFNPKSETFELRIGPVMTNVLLADEINRATPRAQSSLLEVMEEQQVTIEGKTYPIKSPFIVIATQNPIESQGTFSLPEAQMDRFFMQLSSGFPSEAEEKQMMHLYREQEPLETIEPVLTLDEICSLHDEARKIRMDETVEDYLLHIVRATRNHEWITNGVSPRGTLALMKAAQAKALLSERSFVIPEDVKEMSACVLPHRLVLSMEGNLHTTRQKLLNQLLEQVEVPVESGAQHR</sequence>
<dbReference type="SUPFAM" id="SSF52540">
    <property type="entry name" value="P-loop containing nucleoside triphosphate hydrolases"/>
    <property type="match status" value="1"/>
</dbReference>
<dbReference type="PANTHER" id="PTHR42759:SF5">
    <property type="entry name" value="METHANOL DEHYDROGENASE REGULATOR"/>
    <property type="match status" value="1"/>
</dbReference>
<dbReference type="RefSeq" id="WP_353947744.1">
    <property type="nucleotide sequence ID" value="NZ_CP159510.1"/>
</dbReference>
<dbReference type="InterPro" id="IPR050764">
    <property type="entry name" value="CbbQ/NirQ/NorQ/GpvN"/>
</dbReference>
<accession>A0AAU8ID05</accession>
<evidence type="ECO:0000259" key="1">
    <source>
        <dbReference type="Pfam" id="PF07726"/>
    </source>
</evidence>
<dbReference type="Gene3D" id="3.40.50.300">
    <property type="entry name" value="P-loop containing nucleotide triphosphate hydrolases"/>
    <property type="match status" value="1"/>
</dbReference>
<dbReference type="Pfam" id="PF17863">
    <property type="entry name" value="AAA_lid_2"/>
    <property type="match status" value="1"/>
</dbReference>
<feature type="domain" description="ChlI/MoxR AAA lid" evidence="2">
    <location>
        <begin position="227"/>
        <end position="285"/>
    </location>
</feature>
<dbReference type="InterPro" id="IPR027417">
    <property type="entry name" value="P-loop_NTPase"/>
</dbReference>
<dbReference type="EMBL" id="CP159510">
    <property type="protein sequence ID" value="XCJ16106.1"/>
    <property type="molecule type" value="Genomic_DNA"/>
</dbReference>
<dbReference type="GO" id="GO:0005524">
    <property type="term" value="F:ATP binding"/>
    <property type="evidence" value="ECO:0007669"/>
    <property type="project" value="InterPro"/>
</dbReference>
<dbReference type="CDD" id="cd00009">
    <property type="entry name" value="AAA"/>
    <property type="match status" value="1"/>
</dbReference>
<dbReference type="AlphaFoldDB" id="A0AAU8ID05"/>
<dbReference type="Gene3D" id="1.10.8.80">
    <property type="entry name" value="Magnesium chelatase subunit I, C-Terminal domain"/>
    <property type="match status" value="1"/>
</dbReference>
<dbReference type="InterPro" id="IPR041628">
    <property type="entry name" value="ChlI/MoxR_AAA_lid"/>
</dbReference>
<dbReference type="PANTHER" id="PTHR42759">
    <property type="entry name" value="MOXR FAMILY PROTEIN"/>
    <property type="match status" value="1"/>
</dbReference>
<dbReference type="Pfam" id="PF07726">
    <property type="entry name" value="AAA_3"/>
    <property type="match status" value="1"/>
</dbReference>
<protein>
    <submittedName>
        <fullName evidence="3">MoxR family ATPase</fullName>
    </submittedName>
</protein>
<evidence type="ECO:0000259" key="2">
    <source>
        <dbReference type="Pfam" id="PF17863"/>
    </source>
</evidence>
<dbReference type="GO" id="GO:0016887">
    <property type="term" value="F:ATP hydrolysis activity"/>
    <property type="evidence" value="ECO:0007669"/>
    <property type="project" value="InterPro"/>
</dbReference>
<feature type="domain" description="ATPase AAA-3" evidence="1">
    <location>
        <begin position="35"/>
        <end position="165"/>
    </location>
</feature>
<organism evidence="3">
    <name type="scientific">Sporolactobacillus sp. Y61</name>
    <dbReference type="NCBI Taxonomy" id="3160863"/>
    <lineage>
        <taxon>Bacteria</taxon>
        <taxon>Bacillati</taxon>
        <taxon>Bacillota</taxon>
        <taxon>Bacilli</taxon>
        <taxon>Bacillales</taxon>
        <taxon>Sporolactobacillaceae</taxon>
        <taxon>Sporolactobacillus</taxon>
    </lineage>
</organism>